<keyword evidence="1" id="KW-0150">Chloroplast</keyword>
<protein>
    <submittedName>
        <fullName evidence="1">Ribulose-1,5-bisphosphate carboxylase/oxygenase large subunit</fullName>
    </submittedName>
</protein>
<evidence type="ECO:0000313" key="1">
    <source>
        <dbReference type="EMBL" id="AEU27641.1"/>
    </source>
</evidence>
<dbReference type="AlphaFoldDB" id="G9GIF3"/>
<proteinExistence type="predicted"/>
<feature type="non-terminal residue" evidence="1">
    <location>
        <position position="33"/>
    </location>
</feature>
<geneLocation type="chloroplast" evidence="1"/>
<sequence length="33" mass="3440">NPESPLKEAGSCSSGRIVLLVHGQTVWTDGLTS</sequence>
<feature type="non-terminal residue" evidence="1">
    <location>
        <position position="1"/>
    </location>
</feature>
<accession>G9GIF3</accession>
<organism evidence="1">
    <name type="scientific">uncultured Streptophyta</name>
    <dbReference type="NCBI Taxonomy" id="260559"/>
    <lineage>
        <taxon>Eukaryota</taxon>
        <taxon>Viridiplantae</taxon>
        <taxon>Streptophyta</taxon>
        <taxon>environmental samples</taxon>
    </lineage>
</organism>
<dbReference type="EMBL" id="JN323616">
    <property type="protein sequence ID" value="AEU27641.1"/>
    <property type="molecule type" value="Genomic_DNA"/>
</dbReference>
<reference evidence="1" key="1">
    <citation type="journal article" date="2011" name="Nature">
        <title>Antibiotic resistance is ancient.</title>
        <authorList>
            <person name="D'Costa V.M."/>
            <person name="King C.E."/>
            <person name="Kalan L."/>
            <person name="Morar M."/>
            <person name="Sung W.W."/>
            <person name="Schwarz C."/>
            <person name="Froese D."/>
            <person name="Zazula G."/>
            <person name="Calmels F."/>
            <person name="Debruyne R."/>
            <person name="Golding G.B."/>
            <person name="Poinar H.N."/>
            <person name="Wright G.D."/>
        </authorList>
    </citation>
    <scope>NUCLEOTIDE SEQUENCE</scope>
</reference>
<keyword evidence="1" id="KW-0934">Plastid</keyword>
<gene>
    <name evidence="1" type="primary">rbcL</name>
</gene>
<name>G9GIF3_9VIRI</name>